<name>A0A7J7LEC1_9MAGN</name>
<dbReference type="FunFam" id="1.10.287.630:FF:000003">
    <property type="entry name" value="Cyclic nucleotide-gated ion channel 1"/>
    <property type="match status" value="1"/>
</dbReference>
<dbReference type="Pfam" id="PF00027">
    <property type="entry name" value="cNMP_binding"/>
    <property type="match status" value="1"/>
</dbReference>
<dbReference type="InterPro" id="IPR014710">
    <property type="entry name" value="RmlC-like_jellyroll"/>
</dbReference>
<dbReference type="Gene3D" id="2.60.120.10">
    <property type="entry name" value="Jelly Rolls"/>
    <property type="match status" value="1"/>
</dbReference>
<evidence type="ECO:0000256" key="9">
    <source>
        <dbReference type="ARBA" id="ARBA00023303"/>
    </source>
</evidence>
<dbReference type="PROSITE" id="PS50042">
    <property type="entry name" value="CNMP_BINDING_3"/>
    <property type="match status" value="1"/>
</dbReference>
<dbReference type="GO" id="GO:0012505">
    <property type="term" value="C:endomembrane system"/>
    <property type="evidence" value="ECO:0007669"/>
    <property type="project" value="UniProtKB-SubCell"/>
</dbReference>
<dbReference type="InterPro" id="IPR018490">
    <property type="entry name" value="cNMP-bd_dom_sf"/>
</dbReference>
<dbReference type="AlphaFoldDB" id="A0A7J7LEC1"/>
<dbReference type="Gene3D" id="1.10.287.630">
    <property type="entry name" value="Helix hairpin bin"/>
    <property type="match status" value="1"/>
</dbReference>
<accession>A0A7J7LEC1</accession>
<reference evidence="13 14" key="1">
    <citation type="journal article" date="2020" name="IScience">
        <title>Genome Sequencing of the Endangered Kingdonia uniflora (Circaeasteraceae, Ranunculales) Reveals Potential Mechanisms of Evolutionary Specialization.</title>
        <authorList>
            <person name="Sun Y."/>
            <person name="Deng T."/>
            <person name="Zhang A."/>
            <person name="Moore M.J."/>
            <person name="Landis J.B."/>
            <person name="Lin N."/>
            <person name="Zhang H."/>
            <person name="Zhang X."/>
            <person name="Huang J."/>
            <person name="Zhang X."/>
            <person name="Sun H."/>
            <person name="Wang H."/>
        </authorList>
    </citation>
    <scope>NUCLEOTIDE SEQUENCE [LARGE SCALE GENOMIC DNA]</scope>
    <source>
        <strain evidence="13">TB1705</strain>
        <tissue evidence="13">Leaf</tissue>
    </source>
</reference>
<dbReference type="Gene3D" id="1.10.287.70">
    <property type="match status" value="1"/>
</dbReference>
<dbReference type="CDD" id="cd00038">
    <property type="entry name" value="CAP_ED"/>
    <property type="match status" value="1"/>
</dbReference>
<feature type="domain" description="Cyclic nucleotide-binding" evidence="12">
    <location>
        <begin position="540"/>
        <end position="624"/>
    </location>
</feature>
<evidence type="ECO:0000256" key="10">
    <source>
        <dbReference type="SAM" id="MobiDB-lite"/>
    </source>
</evidence>
<comment type="caution">
    <text evidence="13">The sequence shown here is derived from an EMBL/GenBank/DDBJ whole genome shotgun (WGS) entry which is preliminary data.</text>
</comment>
<feature type="transmembrane region" description="Helical" evidence="11">
    <location>
        <begin position="152"/>
        <end position="172"/>
    </location>
</feature>
<evidence type="ECO:0000256" key="5">
    <source>
        <dbReference type="ARBA" id="ARBA00022989"/>
    </source>
</evidence>
<evidence type="ECO:0000256" key="8">
    <source>
        <dbReference type="ARBA" id="ARBA00023286"/>
    </source>
</evidence>
<dbReference type="GO" id="GO:0005216">
    <property type="term" value="F:monoatomic ion channel activity"/>
    <property type="evidence" value="ECO:0007669"/>
    <property type="project" value="InterPro"/>
</dbReference>
<evidence type="ECO:0000256" key="11">
    <source>
        <dbReference type="SAM" id="Phobius"/>
    </source>
</evidence>
<dbReference type="InterPro" id="IPR000595">
    <property type="entry name" value="cNMP-bd_dom"/>
</dbReference>
<evidence type="ECO:0000256" key="6">
    <source>
        <dbReference type="ARBA" id="ARBA00023065"/>
    </source>
</evidence>
<feature type="transmembrane region" description="Helical" evidence="11">
    <location>
        <begin position="432"/>
        <end position="454"/>
    </location>
</feature>
<evidence type="ECO:0000313" key="13">
    <source>
        <dbReference type="EMBL" id="KAF6140864.1"/>
    </source>
</evidence>
<feature type="transmembrane region" description="Helical" evidence="11">
    <location>
        <begin position="184"/>
        <end position="207"/>
    </location>
</feature>
<dbReference type="FunFam" id="2.60.120.10:FF:000024">
    <property type="entry name" value="Cyclic nucleotide-gated ion channel 1"/>
    <property type="match status" value="1"/>
</dbReference>
<comment type="similarity">
    <text evidence="2">Belongs to the cyclic nucleotide-gated cation channel (TC 1.A.1.5) family.</text>
</comment>
<feature type="region of interest" description="Disordered" evidence="10">
    <location>
        <begin position="75"/>
        <end position="94"/>
    </location>
</feature>
<sequence length="769" mass="88787">MENILWGRMRGIPRANIETDAEAISLFCGNGAADVSWTTKTISPGLLLELCKISAEVMHFEEVKLVRFQDWNSDKSLSSDKQLSPRDGSNSGKFTKTRSWVSEWFRRVVWSWEGFKSIKNLCYPRGSSLANSKSAKKVLDPQGPFLQKWNKIFVLSCVIAVYLDPLFFYIPVVNIDMKCLDLDINLQITACVLRSFTDIFYILHIIFQFRTGFIDPHSRVFGRGVLVEDLTDIAKRYLSSYFVIDILAVLPLPQMVILVIIPELHGSVALNTKNILRIVVFAQYLPRLFRIYPLYKEVTKTSGIITETAWAGAAFNLFLYMLASHIFGASWYLFSIEREDRCWKDACNKRKKECDISSLYCGSSYMRGNAFLNVSCPIGEMDNPPFDFGIYRDALTSGIVESRDFPKKLFYCLWWGLRNLSSLGQNLETSTYVWEVIFAVSISIFGLVLFALLIGNMQTYLQSNTIRLEEMRVKRRDAEQWMSHRLLPDNLRERIRRYEQYKWQETRGVDEENLLCNLPKDLRRDIKRHLCLDLLRKVPMFEKMDDQLLDAMCDRLKPVLYTEESFINREGDPVDEMLFIMRGTLKSQTTNGGRTGFLNSENLKAGDFCGEELLTWALDPNSSSNLPISTRTVQASTEVEAFALKADDLKFVASQFRRLHSKQLRHTFRFYSHQWRTWAACFIQAAWRRNCKKKLEESLREEENRIQEALTKSGGNSPSILATMYASRFAANILRSIRRNGSIKTRLPERLPPILLQKPSEPDFSVEVD</sequence>
<evidence type="ECO:0000256" key="1">
    <source>
        <dbReference type="ARBA" id="ARBA00004127"/>
    </source>
</evidence>
<dbReference type="Pfam" id="PF00520">
    <property type="entry name" value="Ion_trans"/>
    <property type="match status" value="1"/>
</dbReference>
<evidence type="ECO:0000259" key="12">
    <source>
        <dbReference type="PROSITE" id="PS50042"/>
    </source>
</evidence>
<dbReference type="GO" id="GO:0016020">
    <property type="term" value="C:membrane"/>
    <property type="evidence" value="ECO:0007669"/>
    <property type="project" value="InterPro"/>
</dbReference>
<gene>
    <name evidence="13" type="ORF">GIB67_042277</name>
</gene>
<feature type="transmembrane region" description="Helical" evidence="11">
    <location>
        <begin position="241"/>
        <end position="261"/>
    </location>
</feature>
<feature type="transmembrane region" description="Helical" evidence="11">
    <location>
        <begin position="309"/>
        <end position="334"/>
    </location>
</feature>
<dbReference type="SUPFAM" id="SSF81324">
    <property type="entry name" value="Voltage-gated potassium channels"/>
    <property type="match status" value="1"/>
</dbReference>
<dbReference type="SMART" id="SM00100">
    <property type="entry name" value="cNMP"/>
    <property type="match status" value="1"/>
</dbReference>
<dbReference type="EMBL" id="JACGCM010002347">
    <property type="protein sequence ID" value="KAF6140864.1"/>
    <property type="molecule type" value="Genomic_DNA"/>
</dbReference>
<evidence type="ECO:0000256" key="2">
    <source>
        <dbReference type="ARBA" id="ARBA00010486"/>
    </source>
</evidence>
<dbReference type="PANTHER" id="PTHR45651">
    <property type="entry name" value="CYCLIC NUCLEOTIDE-GATED ION CHANNEL 15-RELATED-RELATED"/>
    <property type="match status" value="1"/>
</dbReference>
<dbReference type="Proteomes" id="UP000541444">
    <property type="component" value="Unassembled WGS sequence"/>
</dbReference>
<dbReference type="PANTHER" id="PTHR45651:SF5">
    <property type="entry name" value="CYCLIC NUCLEOTIDE-GATED ION CHANNEL 1"/>
    <property type="match status" value="1"/>
</dbReference>
<keyword evidence="6" id="KW-0406">Ion transport</keyword>
<evidence type="ECO:0000313" key="14">
    <source>
        <dbReference type="Proteomes" id="UP000541444"/>
    </source>
</evidence>
<proteinExistence type="inferred from homology"/>
<evidence type="ECO:0000256" key="3">
    <source>
        <dbReference type="ARBA" id="ARBA00022448"/>
    </source>
</evidence>
<keyword evidence="3" id="KW-0813">Transport</keyword>
<comment type="subcellular location">
    <subcellularLocation>
        <location evidence="1">Endomembrane system</location>
        <topology evidence="1">Multi-pass membrane protein</topology>
    </subcellularLocation>
</comment>
<dbReference type="SUPFAM" id="SSF51206">
    <property type="entry name" value="cAMP-binding domain-like"/>
    <property type="match status" value="1"/>
</dbReference>
<organism evidence="13 14">
    <name type="scientific">Kingdonia uniflora</name>
    <dbReference type="NCBI Taxonomy" id="39325"/>
    <lineage>
        <taxon>Eukaryota</taxon>
        <taxon>Viridiplantae</taxon>
        <taxon>Streptophyta</taxon>
        <taxon>Embryophyta</taxon>
        <taxon>Tracheophyta</taxon>
        <taxon>Spermatophyta</taxon>
        <taxon>Magnoliopsida</taxon>
        <taxon>Ranunculales</taxon>
        <taxon>Circaeasteraceae</taxon>
        <taxon>Kingdonia</taxon>
    </lineage>
</organism>
<dbReference type="OrthoDB" id="421226at2759"/>
<evidence type="ECO:0000256" key="7">
    <source>
        <dbReference type="ARBA" id="ARBA00023136"/>
    </source>
</evidence>
<dbReference type="InterPro" id="IPR005821">
    <property type="entry name" value="Ion_trans_dom"/>
</dbReference>
<keyword evidence="14" id="KW-1185">Reference proteome</keyword>
<keyword evidence="9" id="KW-0407">Ion channel</keyword>
<keyword evidence="8" id="KW-1071">Ligand-gated ion channel</keyword>
<keyword evidence="7 11" id="KW-0472">Membrane</keyword>
<evidence type="ECO:0000256" key="4">
    <source>
        <dbReference type="ARBA" id="ARBA00022692"/>
    </source>
</evidence>
<keyword evidence="4 11" id="KW-0812">Transmembrane</keyword>
<protein>
    <recommendedName>
        <fullName evidence="12">Cyclic nucleotide-binding domain-containing protein</fullName>
    </recommendedName>
</protein>
<keyword evidence="5 11" id="KW-1133">Transmembrane helix</keyword>